<accession>A0ABP0NUX1</accession>
<organism evidence="1 2">
    <name type="scientific">Durusdinium trenchii</name>
    <dbReference type="NCBI Taxonomy" id="1381693"/>
    <lineage>
        <taxon>Eukaryota</taxon>
        <taxon>Sar</taxon>
        <taxon>Alveolata</taxon>
        <taxon>Dinophyceae</taxon>
        <taxon>Suessiales</taxon>
        <taxon>Symbiodiniaceae</taxon>
        <taxon>Durusdinium</taxon>
    </lineage>
</organism>
<protein>
    <submittedName>
        <fullName evidence="1">Uncharacterized protein</fullName>
    </submittedName>
</protein>
<dbReference type="EMBL" id="CAXAMN010022184">
    <property type="protein sequence ID" value="CAK9067143.1"/>
    <property type="molecule type" value="Genomic_DNA"/>
</dbReference>
<evidence type="ECO:0000313" key="1">
    <source>
        <dbReference type="EMBL" id="CAK9067143.1"/>
    </source>
</evidence>
<sequence>MYFGCKLFRVWKSVCNTPSGLIDIAALTEWIKHKNRVTPWGSESHRRSRGVCVGLYVHGSTIFGNHRPKDLDLIAVVEEPKQVIAEDSPDSQFLLGRCEVSVYAKSCFLEKLENMDLTMLTCLNTPSRFVLKELEDLLEWLVILQDERLRNFKVDLERLEASVISYAVFTWQKFQRVLDEWKDPYKSSKNAYFVFRVLTLGEQLATYGRIVDLKASNHLWEDIKEAGPAEGWRAEDTNVVEALLAHHFAESLRSFRAALAAAQHAQRDEAAEDAAEGAKPIVETCAATGTHVFRENA</sequence>
<reference evidence="1 2" key="1">
    <citation type="submission" date="2024-02" db="EMBL/GenBank/DDBJ databases">
        <authorList>
            <person name="Chen Y."/>
            <person name="Shah S."/>
            <person name="Dougan E. K."/>
            <person name="Thang M."/>
            <person name="Chan C."/>
        </authorList>
    </citation>
    <scope>NUCLEOTIDE SEQUENCE [LARGE SCALE GENOMIC DNA]</scope>
</reference>
<proteinExistence type="predicted"/>
<name>A0ABP0NUX1_9DINO</name>
<keyword evidence="2" id="KW-1185">Reference proteome</keyword>
<evidence type="ECO:0000313" key="2">
    <source>
        <dbReference type="Proteomes" id="UP001642484"/>
    </source>
</evidence>
<comment type="caution">
    <text evidence="1">The sequence shown here is derived from an EMBL/GenBank/DDBJ whole genome shotgun (WGS) entry which is preliminary data.</text>
</comment>
<dbReference type="Proteomes" id="UP001642484">
    <property type="component" value="Unassembled WGS sequence"/>
</dbReference>
<gene>
    <name evidence="1" type="ORF">CCMP2556_LOCUS32994</name>
</gene>